<evidence type="ECO:0000313" key="2">
    <source>
        <dbReference type="EMBL" id="KAA2244825.1"/>
    </source>
</evidence>
<comment type="caution">
    <text evidence="2">The sequence shown here is derived from an EMBL/GenBank/DDBJ whole genome shotgun (WGS) entry which is preliminary data.</text>
</comment>
<dbReference type="EC" id="1.1.1.130" evidence="2"/>
<dbReference type="Pfam" id="PF02615">
    <property type="entry name" value="Ldh_2"/>
    <property type="match status" value="1"/>
</dbReference>
<dbReference type="RefSeq" id="WP_149836221.1">
    <property type="nucleotide sequence ID" value="NZ_VUOC01000001.1"/>
</dbReference>
<gene>
    <name evidence="2" type="ORF">F0L74_02340</name>
</gene>
<evidence type="ECO:0000256" key="1">
    <source>
        <dbReference type="ARBA" id="ARBA00023002"/>
    </source>
</evidence>
<dbReference type="InterPro" id="IPR036111">
    <property type="entry name" value="Mal/L-sulfo/L-lacto_DH-like_sf"/>
</dbReference>
<dbReference type="Proteomes" id="UP000324611">
    <property type="component" value="Unassembled WGS sequence"/>
</dbReference>
<dbReference type="PANTHER" id="PTHR11091:SF3">
    <property type="entry name" value="2,3-DIKETO-L-GULONATE REDUCTASE"/>
    <property type="match status" value="1"/>
</dbReference>
<proteinExistence type="predicted"/>
<keyword evidence="1 2" id="KW-0560">Oxidoreductase</keyword>
<name>A0A5B2W0G0_9BACT</name>
<dbReference type="NCBIfam" id="NF009750">
    <property type="entry name" value="PRK13260.1"/>
    <property type="match status" value="1"/>
</dbReference>
<dbReference type="AlphaFoldDB" id="A0A5B2W0G0"/>
<dbReference type="InterPro" id="IPR043144">
    <property type="entry name" value="Mal/L-sulf/L-lact_DH-like_ah"/>
</dbReference>
<dbReference type="InterPro" id="IPR003767">
    <property type="entry name" value="Malate/L-lactate_DH-like"/>
</dbReference>
<dbReference type="GO" id="GO:0047559">
    <property type="term" value="F:3-dehydro-L-gulonate 2-dehydrogenase activity"/>
    <property type="evidence" value="ECO:0007669"/>
    <property type="project" value="UniProtKB-EC"/>
</dbReference>
<dbReference type="SUPFAM" id="SSF89733">
    <property type="entry name" value="L-sulfolactate dehydrogenase-like"/>
    <property type="match status" value="1"/>
</dbReference>
<organism evidence="2 3">
    <name type="scientific">Chitinophaga agrisoli</name>
    <dbReference type="NCBI Taxonomy" id="2607653"/>
    <lineage>
        <taxon>Bacteria</taxon>
        <taxon>Pseudomonadati</taxon>
        <taxon>Bacteroidota</taxon>
        <taxon>Chitinophagia</taxon>
        <taxon>Chitinophagales</taxon>
        <taxon>Chitinophagaceae</taxon>
        <taxon>Chitinophaga</taxon>
    </lineage>
</organism>
<dbReference type="InterPro" id="IPR043143">
    <property type="entry name" value="Mal/L-sulf/L-lact_DH-like_NADP"/>
</dbReference>
<accession>A0A5B2W0G0</accession>
<dbReference type="Gene3D" id="3.30.1370.60">
    <property type="entry name" value="Hypothetical oxidoreductase yiak, domain 2"/>
    <property type="match status" value="1"/>
</dbReference>
<protein>
    <submittedName>
        <fullName evidence="2">3-dehydro-L-gulonate 2-dehydrogenase</fullName>
        <ecNumber evidence="2">1.1.1.130</ecNumber>
    </submittedName>
</protein>
<dbReference type="EMBL" id="VUOC01000001">
    <property type="protein sequence ID" value="KAA2244825.1"/>
    <property type="molecule type" value="Genomic_DNA"/>
</dbReference>
<dbReference type="PANTHER" id="PTHR11091">
    <property type="entry name" value="OXIDOREDUCTASE-RELATED"/>
    <property type="match status" value="1"/>
</dbReference>
<evidence type="ECO:0000313" key="3">
    <source>
        <dbReference type="Proteomes" id="UP000324611"/>
    </source>
</evidence>
<sequence length="329" mass="35797">MKRIPFDQLQQTFKHILLQLSFTEEKAALCAGIFAANSRDGVHSHGLNRFPVFVQYIKDGLVNPSAEPELQSSNGLIETWNGNLGAGMYNATKAMQRAITLATDNGIGCVALQNTNHWMRGGTYGWQAADAGCIGICFTNAIAGMPAWGGAEPVLGNNPLVIAVPRTKGHIVLDMAMSQFSYGKMQEYELKHEQLPVPGGYDDAGNLTTNPSAIRANKRALPIGFWKGSSLALVLDIVLTALSGGRSTTKITADKKEYGVSQCFICLRQPDMHDALVEEILAYTKSSQPAMPGGRISYPGENTLRTRVQSEKEGVLVNEEIWEQVLQLK</sequence>
<reference evidence="2 3" key="2">
    <citation type="submission" date="2019-09" db="EMBL/GenBank/DDBJ databases">
        <authorList>
            <person name="Jin C."/>
        </authorList>
    </citation>
    <scope>NUCLEOTIDE SEQUENCE [LARGE SCALE GENOMIC DNA]</scope>
    <source>
        <strain evidence="2 3">BN140078</strain>
    </source>
</reference>
<keyword evidence="3" id="KW-1185">Reference proteome</keyword>
<reference evidence="2 3" key="1">
    <citation type="submission" date="2019-09" db="EMBL/GenBank/DDBJ databases">
        <title>Chitinophaga ginsengihumi sp. nov., isolated from soil of ginseng rhizosphere.</title>
        <authorList>
            <person name="Lee J."/>
        </authorList>
    </citation>
    <scope>NUCLEOTIDE SEQUENCE [LARGE SCALE GENOMIC DNA]</scope>
    <source>
        <strain evidence="2 3">BN140078</strain>
    </source>
</reference>
<dbReference type="Gene3D" id="1.10.1530.10">
    <property type="match status" value="1"/>
</dbReference>